<feature type="disulfide bond" evidence="7">
    <location>
        <begin position="29"/>
        <end position="44"/>
    </location>
</feature>
<proteinExistence type="inferred from homology"/>
<evidence type="ECO:0000256" key="5">
    <source>
        <dbReference type="ARBA" id="ARBA00023157"/>
    </source>
</evidence>
<evidence type="ECO:0000256" key="1">
    <source>
        <dbReference type="ARBA" id="ARBA00004613"/>
    </source>
</evidence>
<feature type="site" description="Reactive bond" evidence="7">
    <location>
        <begin position="54"/>
        <end position="55"/>
    </location>
</feature>
<dbReference type="GO" id="GO:0004867">
    <property type="term" value="F:serine-type endopeptidase inhibitor activity"/>
    <property type="evidence" value="ECO:0007669"/>
    <property type="project" value="UniProtKB-UniRule"/>
</dbReference>
<evidence type="ECO:0000256" key="7">
    <source>
        <dbReference type="PROSITE-ProRule" id="PRU00776"/>
    </source>
</evidence>
<keyword evidence="4 7" id="KW-0722">Serine protease inhibitor</keyword>
<feature type="disulfide bond" evidence="7">
    <location>
        <begin position="42"/>
        <end position="52"/>
    </location>
</feature>
<reference evidence="10" key="2">
    <citation type="submission" date="2017-10" db="EMBL/GenBank/DDBJ databases">
        <title>Ladona fulva Genome sequencing and assembly.</title>
        <authorList>
            <person name="Murali S."/>
            <person name="Richards S."/>
            <person name="Bandaranaike D."/>
            <person name="Bellair M."/>
            <person name="Blankenburg K."/>
            <person name="Chao H."/>
            <person name="Dinh H."/>
            <person name="Doddapaneni H."/>
            <person name="Dugan-Rocha S."/>
            <person name="Elkadiri S."/>
            <person name="Gnanaolivu R."/>
            <person name="Hernandez B."/>
            <person name="Skinner E."/>
            <person name="Javaid M."/>
            <person name="Lee S."/>
            <person name="Li M."/>
            <person name="Ming W."/>
            <person name="Munidasa M."/>
            <person name="Muniz J."/>
            <person name="Nguyen L."/>
            <person name="Hughes D."/>
            <person name="Osuji N."/>
            <person name="Pu L.-L."/>
            <person name="Puazo M."/>
            <person name="Qu C."/>
            <person name="Quiroz J."/>
            <person name="Raj R."/>
            <person name="Weissenberger G."/>
            <person name="Xin Y."/>
            <person name="Zou X."/>
            <person name="Han Y."/>
            <person name="Worley K."/>
            <person name="Muzny D."/>
            <person name="Gibbs R."/>
        </authorList>
    </citation>
    <scope>NUCLEOTIDE SEQUENCE</scope>
    <source>
        <strain evidence="10">Sampled in the wild</strain>
    </source>
</reference>
<evidence type="ECO:0000313" key="10">
    <source>
        <dbReference type="EMBL" id="KAG8227828.1"/>
    </source>
</evidence>
<keyword evidence="8" id="KW-0732">Signal</keyword>
<keyword evidence="3 7" id="KW-0646">Protease inhibitor</keyword>
<name>A0A8K0K4L1_LADFU</name>
<dbReference type="EMBL" id="KZ308343">
    <property type="protein sequence ID" value="KAG8227828.1"/>
    <property type="molecule type" value="Genomic_DNA"/>
</dbReference>
<reference evidence="10" key="1">
    <citation type="submission" date="2013-04" db="EMBL/GenBank/DDBJ databases">
        <authorList>
            <person name="Qu J."/>
            <person name="Murali S.C."/>
            <person name="Bandaranaike D."/>
            <person name="Bellair M."/>
            <person name="Blankenburg K."/>
            <person name="Chao H."/>
            <person name="Dinh H."/>
            <person name="Doddapaneni H."/>
            <person name="Downs B."/>
            <person name="Dugan-Rocha S."/>
            <person name="Elkadiri S."/>
            <person name="Gnanaolivu R.D."/>
            <person name="Hernandez B."/>
            <person name="Javaid M."/>
            <person name="Jayaseelan J.C."/>
            <person name="Lee S."/>
            <person name="Li M."/>
            <person name="Ming W."/>
            <person name="Munidasa M."/>
            <person name="Muniz J."/>
            <person name="Nguyen L."/>
            <person name="Ongeri F."/>
            <person name="Osuji N."/>
            <person name="Pu L.-L."/>
            <person name="Puazo M."/>
            <person name="Qu C."/>
            <person name="Quiroz J."/>
            <person name="Raj R."/>
            <person name="Weissenberger G."/>
            <person name="Xin Y."/>
            <person name="Zou X."/>
            <person name="Han Y."/>
            <person name="Richards S."/>
            <person name="Worley K."/>
            <person name="Muzny D."/>
            <person name="Gibbs R."/>
        </authorList>
    </citation>
    <scope>NUCLEOTIDE SEQUENCE</scope>
    <source>
        <strain evidence="10">Sampled in the wild</strain>
    </source>
</reference>
<feature type="signal peptide" evidence="8">
    <location>
        <begin position="1"/>
        <end position="25"/>
    </location>
</feature>
<dbReference type="Proteomes" id="UP000792457">
    <property type="component" value="Unassembled WGS sequence"/>
</dbReference>
<evidence type="ECO:0000256" key="6">
    <source>
        <dbReference type="ARBA" id="ARBA00029459"/>
    </source>
</evidence>
<dbReference type="InterPro" id="IPR008037">
    <property type="entry name" value="Pacifastin_dom"/>
</dbReference>
<dbReference type="InterPro" id="IPR036201">
    <property type="entry name" value="Pacifastin_dom_sf"/>
</dbReference>
<keyword evidence="5 7" id="KW-1015">Disulfide bond</keyword>
<sequence>MKTYQVAIFAFIAIFLVLSPDLADAARRCQPGERWQEDCNSCFCSDSGVAACTLKGCLGNRRPGQTLTSINQPGK</sequence>
<gene>
    <name evidence="10" type="ORF">J437_LFUL008472</name>
</gene>
<organism evidence="10 11">
    <name type="scientific">Ladona fulva</name>
    <name type="common">Scarce chaser dragonfly</name>
    <name type="synonym">Libellula fulva</name>
    <dbReference type="NCBI Taxonomy" id="123851"/>
    <lineage>
        <taxon>Eukaryota</taxon>
        <taxon>Metazoa</taxon>
        <taxon>Ecdysozoa</taxon>
        <taxon>Arthropoda</taxon>
        <taxon>Hexapoda</taxon>
        <taxon>Insecta</taxon>
        <taxon>Pterygota</taxon>
        <taxon>Palaeoptera</taxon>
        <taxon>Odonata</taxon>
        <taxon>Epiprocta</taxon>
        <taxon>Anisoptera</taxon>
        <taxon>Libelluloidea</taxon>
        <taxon>Libellulidae</taxon>
        <taxon>Ladona</taxon>
    </lineage>
</organism>
<comment type="similarity">
    <text evidence="6 7">Belongs to the protease inhibitor I19 family.</text>
</comment>
<evidence type="ECO:0000313" key="11">
    <source>
        <dbReference type="Proteomes" id="UP000792457"/>
    </source>
</evidence>
<comment type="subcellular location">
    <subcellularLocation>
        <location evidence="1">Secreted</location>
    </subcellularLocation>
</comment>
<feature type="chain" id="PRO_5035460455" description="Pacifastin domain-containing protein" evidence="8">
    <location>
        <begin position="26"/>
        <end position="75"/>
    </location>
</feature>
<evidence type="ECO:0000256" key="4">
    <source>
        <dbReference type="ARBA" id="ARBA00022900"/>
    </source>
</evidence>
<dbReference type="GO" id="GO:0005576">
    <property type="term" value="C:extracellular region"/>
    <property type="evidence" value="ECO:0007669"/>
    <property type="project" value="UniProtKB-SubCell"/>
</dbReference>
<keyword evidence="11" id="KW-1185">Reference proteome</keyword>
<dbReference type="SUPFAM" id="SSF57283">
    <property type="entry name" value="PMP inhibitors"/>
    <property type="match status" value="1"/>
</dbReference>
<dbReference type="PROSITE" id="PS51446">
    <property type="entry name" value="PACIFASTIN"/>
    <property type="match status" value="1"/>
</dbReference>
<evidence type="ECO:0000256" key="2">
    <source>
        <dbReference type="ARBA" id="ARBA00022525"/>
    </source>
</evidence>
<protein>
    <recommendedName>
        <fullName evidence="9">Pacifastin domain-containing protein</fullName>
    </recommendedName>
</protein>
<feature type="domain" description="Pacifastin" evidence="9">
    <location>
        <begin position="26"/>
        <end position="60"/>
    </location>
</feature>
<feature type="disulfide bond" evidence="7">
    <location>
        <begin position="39"/>
        <end position="57"/>
    </location>
</feature>
<keyword evidence="2" id="KW-0964">Secreted</keyword>
<comment type="caution">
    <text evidence="10">The sequence shown here is derived from an EMBL/GenBank/DDBJ whole genome shotgun (WGS) entry which is preliminary data.</text>
</comment>
<evidence type="ECO:0000256" key="3">
    <source>
        <dbReference type="ARBA" id="ARBA00022690"/>
    </source>
</evidence>
<evidence type="ECO:0000256" key="8">
    <source>
        <dbReference type="SAM" id="SignalP"/>
    </source>
</evidence>
<dbReference type="AlphaFoldDB" id="A0A8K0K4L1"/>
<accession>A0A8K0K4L1</accession>
<dbReference type="Pfam" id="PF05375">
    <property type="entry name" value="Pacifastin_I"/>
    <property type="match status" value="1"/>
</dbReference>
<evidence type="ECO:0000259" key="9">
    <source>
        <dbReference type="PROSITE" id="PS51446"/>
    </source>
</evidence>
<dbReference type="OrthoDB" id="10026631at2759"/>